<protein>
    <submittedName>
        <fullName evidence="5">Biotin-dependent carboxyltransferase family protein</fullName>
    </submittedName>
</protein>
<dbReference type="RefSeq" id="WP_338751700.1">
    <property type="nucleotide sequence ID" value="NZ_CP147404.1"/>
</dbReference>
<keyword evidence="6" id="KW-1185">Reference proteome</keyword>
<sequence length="327" mass="35548">MVLRIVEPGIRTTIQDMGRFGYYHMGVPPSGAADKYSYLLGNIMLGNPRHFAALEMMIKGAIVEFKKKTVAIVTGASAEVRLNEELIPVWEPFLVQPGDVLSIGAIHGGVFAYLSVSGGLATPEMLGSRSVCLASEFSGVLGRPLLKGDLLPLNEPLPGAIRQVGKTLPVEALPSFSKELDIRLVMGLTCDRVSDEGLVGLLNREWVIQTESNRVAYRLHGGRVNYKEEEPPFGSGNSFGNIVDIPYPIGGVIVPNEEELIILMTDGTGGGGYVTIGTVIRPDLNVLAQARPQSKVRFHAVTIDQAFQMRREIEQKVEKVKEAVQQV</sequence>
<reference evidence="5 6" key="1">
    <citation type="submission" date="2024-02" db="EMBL/GenBank/DDBJ databases">
        <title>Seven novel Bacillus-like species.</title>
        <authorList>
            <person name="Liu G."/>
        </authorList>
    </citation>
    <scope>NUCLEOTIDE SEQUENCE [LARGE SCALE GENOMIC DNA]</scope>
    <source>
        <strain evidence="5 6">FJAT-52991</strain>
    </source>
</reference>
<keyword evidence="3" id="KW-0067">ATP-binding</keyword>
<evidence type="ECO:0000256" key="1">
    <source>
        <dbReference type="ARBA" id="ARBA00022741"/>
    </source>
</evidence>
<evidence type="ECO:0000256" key="2">
    <source>
        <dbReference type="ARBA" id="ARBA00022801"/>
    </source>
</evidence>
<evidence type="ECO:0000313" key="5">
    <source>
        <dbReference type="EMBL" id="WXB92812.1"/>
    </source>
</evidence>
<organism evidence="5 6">
    <name type="scientific">Bacillus kandeliae</name>
    <dbReference type="NCBI Taxonomy" id="3129297"/>
    <lineage>
        <taxon>Bacteria</taxon>
        <taxon>Bacillati</taxon>
        <taxon>Bacillota</taxon>
        <taxon>Bacilli</taxon>
        <taxon>Bacillales</taxon>
        <taxon>Bacillaceae</taxon>
        <taxon>Bacillus</taxon>
    </lineage>
</organism>
<dbReference type="Proteomes" id="UP001387364">
    <property type="component" value="Chromosome"/>
</dbReference>
<dbReference type="PANTHER" id="PTHR43309:SF3">
    <property type="entry name" value="5-OXOPROLINASE SUBUNIT C"/>
    <property type="match status" value="1"/>
</dbReference>
<evidence type="ECO:0000313" key="6">
    <source>
        <dbReference type="Proteomes" id="UP001387364"/>
    </source>
</evidence>
<dbReference type="SMART" id="SM00797">
    <property type="entry name" value="AHS2"/>
    <property type="match status" value="1"/>
</dbReference>
<feature type="domain" description="Carboxyltransferase" evidence="4">
    <location>
        <begin position="24"/>
        <end position="316"/>
    </location>
</feature>
<dbReference type="InterPro" id="IPR052708">
    <property type="entry name" value="PxpC"/>
</dbReference>
<keyword evidence="1" id="KW-0547">Nucleotide-binding</keyword>
<accession>A0ABZ2N684</accession>
<dbReference type="Pfam" id="PF02626">
    <property type="entry name" value="CT_A_B"/>
    <property type="match status" value="1"/>
</dbReference>
<name>A0ABZ2N684_9BACI</name>
<keyword evidence="2" id="KW-0378">Hydrolase</keyword>
<dbReference type="EMBL" id="CP147404">
    <property type="protein sequence ID" value="WXB92812.1"/>
    <property type="molecule type" value="Genomic_DNA"/>
</dbReference>
<evidence type="ECO:0000256" key="3">
    <source>
        <dbReference type="ARBA" id="ARBA00022840"/>
    </source>
</evidence>
<dbReference type="NCBIfam" id="TIGR00724">
    <property type="entry name" value="urea_amlyse_rel"/>
    <property type="match status" value="1"/>
</dbReference>
<dbReference type="SUPFAM" id="SSF50891">
    <property type="entry name" value="Cyclophilin-like"/>
    <property type="match status" value="1"/>
</dbReference>
<dbReference type="PANTHER" id="PTHR43309">
    <property type="entry name" value="5-OXOPROLINASE SUBUNIT C"/>
    <property type="match status" value="1"/>
</dbReference>
<gene>
    <name evidence="5" type="ORF">WDJ61_16540</name>
</gene>
<dbReference type="InterPro" id="IPR029000">
    <property type="entry name" value="Cyclophilin-like_dom_sf"/>
</dbReference>
<dbReference type="InterPro" id="IPR003778">
    <property type="entry name" value="CT_A_B"/>
</dbReference>
<proteinExistence type="predicted"/>
<dbReference type="Gene3D" id="2.40.100.10">
    <property type="entry name" value="Cyclophilin-like"/>
    <property type="match status" value="1"/>
</dbReference>
<evidence type="ECO:0000259" key="4">
    <source>
        <dbReference type="SMART" id="SM00797"/>
    </source>
</evidence>